<dbReference type="AlphaFoldDB" id="A0A8C0WJP7"/>
<protein>
    <recommendedName>
        <fullName evidence="8">Serpin B6</fullName>
    </recommendedName>
</protein>
<accession>A0A8C0WJP7</accession>
<evidence type="ECO:0000256" key="2">
    <source>
        <dbReference type="ARBA" id="ARBA00006426"/>
    </source>
</evidence>
<dbReference type="FunFam" id="3.30.497.10:FF:000018">
    <property type="entry name" value="Serpin family B member 8"/>
    <property type="match status" value="1"/>
</dbReference>
<dbReference type="SMART" id="SM00093">
    <property type="entry name" value="SERPIN"/>
    <property type="match status" value="1"/>
</dbReference>
<comment type="subcellular location">
    <subcellularLocation>
        <location evidence="1">Cytoplasm</location>
    </subcellularLocation>
</comment>
<dbReference type="GO" id="GO:0005737">
    <property type="term" value="C:cytoplasm"/>
    <property type="evidence" value="ECO:0007669"/>
    <property type="project" value="UniProtKB-SubCell"/>
</dbReference>
<dbReference type="InterPro" id="IPR042178">
    <property type="entry name" value="Serpin_sf_1"/>
</dbReference>
<dbReference type="FunFam" id="2.30.39.10:FF:000001">
    <property type="entry name" value="Serpin family B member 2"/>
    <property type="match status" value="1"/>
</dbReference>
<gene>
    <name evidence="10" type="primary">LOC109697073</name>
</gene>
<reference evidence="10" key="1">
    <citation type="submission" date="2023-09" db="UniProtKB">
        <authorList>
            <consortium name="Ensembl"/>
        </authorList>
    </citation>
    <scope>IDENTIFICATION</scope>
</reference>
<keyword evidence="3" id="KW-0963">Cytoplasm</keyword>
<organism evidence="10">
    <name type="scientific">Castor canadensis</name>
    <name type="common">American beaver</name>
    <dbReference type="NCBI Taxonomy" id="51338"/>
    <lineage>
        <taxon>Eukaryota</taxon>
        <taxon>Metazoa</taxon>
        <taxon>Chordata</taxon>
        <taxon>Craniata</taxon>
        <taxon>Vertebrata</taxon>
        <taxon>Euteleostomi</taxon>
        <taxon>Mammalia</taxon>
        <taxon>Eutheria</taxon>
        <taxon>Euarchontoglires</taxon>
        <taxon>Glires</taxon>
        <taxon>Rodentia</taxon>
        <taxon>Castorimorpha</taxon>
        <taxon>Castoridae</taxon>
        <taxon>Castor</taxon>
    </lineage>
</organism>
<evidence type="ECO:0000256" key="4">
    <source>
        <dbReference type="ARBA" id="ARBA00022690"/>
    </source>
</evidence>
<proteinExistence type="inferred from homology"/>
<dbReference type="Gene3D" id="2.30.39.10">
    <property type="entry name" value="Alpha-1-antitrypsin, domain 1"/>
    <property type="match status" value="1"/>
</dbReference>
<dbReference type="Pfam" id="PF00079">
    <property type="entry name" value="Serpin"/>
    <property type="match status" value="1"/>
</dbReference>
<dbReference type="Ensembl" id="ENSCCNT00000015614.1">
    <property type="protein sequence ID" value="ENSCCNP00000011911.1"/>
    <property type="gene ID" value="ENSCCNG00000011101.1"/>
</dbReference>
<evidence type="ECO:0000256" key="7">
    <source>
        <dbReference type="ARBA" id="ARBA00038828"/>
    </source>
</evidence>
<dbReference type="InterPro" id="IPR023796">
    <property type="entry name" value="Serpin_dom"/>
</dbReference>
<evidence type="ECO:0000256" key="6">
    <source>
        <dbReference type="ARBA" id="ARBA00022990"/>
    </source>
</evidence>
<evidence type="ECO:0000256" key="5">
    <source>
        <dbReference type="ARBA" id="ARBA00022900"/>
    </source>
</evidence>
<dbReference type="InterPro" id="IPR042185">
    <property type="entry name" value="Serpin_sf_2"/>
</dbReference>
<dbReference type="InterPro" id="IPR000215">
    <property type="entry name" value="Serpin_fam"/>
</dbReference>
<feature type="domain" description="Serpin" evidence="9">
    <location>
        <begin position="31"/>
        <end position="388"/>
    </location>
</feature>
<keyword evidence="5" id="KW-0722">Serine protease inhibitor</keyword>
<comment type="subunit">
    <text evidence="7">Forms a complex with the monomeric form of beta-tryptase.</text>
</comment>
<evidence type="ECO:0000256" key="8">
    <source>
        <dbReference type="ARBA" id="ARBA00039202"/>
    </source>
</evidence>
<dbReference type="GO" id="GO:0005615">
    <property type="term" value="C:extracellular space"/>
    <property type="evidence" value="ECO:0007669"/>
    <property type="project" value="InterPro"/>
</dbReference>
<dbReference type="GO" id="GO:0004867">
    <property type="term" value="F:serine-type endopeptidase inhibitor activity"/>
    <property type="evidence" value="ECO:0007669"/>
    <property type="project" value="UniProtKB-KW"/>
</dbReference>
<dbReference type="InterPro" id="IPR036186">
    <property type="entry name" value="Serpin_sf"/>
</dbReference>
<dbReference type="SUPFAM" id="SSF56574">
    <property type="entry name" value="Serpins"/>
    <property type="match status" value="1"/>
</dbReference>
<dbReference type="PANTHER" id="PTHR11461">
    <property type="entry name" value="SERINE PROTEASE INHIBITOR, SERPIN"/>
    <property type="match status" value="1"/>
</dbReference>
<name>A0A8C0WJP7_CASCN</name>
<evidence type="ECO:0000256" key="3">
    <source>
        <dbReference type="ARBA" id="ARBA00022490"/>
    </source>
</evidence>
<dbReference type="Gene3D" id="3.30.497.10">
    <property type="entry name" value="Antithrombin, subunit I, domain 2"/>
    <property type="match status" value="1"/>
</dbReference>
<keyword evidence="4" id="KW-0646">Protease inhibitor</keyword>
<evidence type="ECO:0000313" key="10">
    <source>
        <dbReference type="Ensembl" id="ENSCCNP00000011911.1"/>
    </source>
</evidence>
<dbReference type="PANTHER" id="PTHR11461:SF204">
    <property type="entry name" value="SERPIN B6"/>
    <property type="match status" value="1"/>
</dbReference>
<dbReference type="InterPro" id="IPR023795">
    <property type="entry name" value="Serpin_CS"/>
</dbReference>
<comment type="similarity">
    <text evidence="2">Belongs to the serpin family. Ov-serpin subfamily.</text>
</comment>
<keyword evidence="6" id="KW-0007">Acetylation</keyword>
<evidence type="ECO:0000256" key="1">
    <source>
        <dbReference type="ARBA" id="ARBA00004496"/>
    </source>
</evidence>
<dbReference type="PROSITE" id="PS00284">
    <property type="entry name" value="SERPIN"/>
    <property type="match status" value="1"/>
</dbReference>
<evidence type="ECO:0000259" key="9">
    <source>
        <dbReference type="SMART" id="SM00093"/>
    </source>
</evidence>
<sequence length="397" mass="44281">FIEVYGAVGCCSPRTTYLTNWHLKANGTFALNLLKKLGGNNLKNIFFSPLSVSSALAMVYMGAKGSTAAQIVQFMLGIEGVGGEGGGGDIHQGFKLLLAEINKTGTKYLLRTANGLFGEKSYDFLANFTNSCYQFYQANMEQLDFLKEAETSRKHINVWVADRTKGKITDMLPPYSVGSLTKLILVNAIYFKGNWENQFEKKQTKEMPFNVSKNENRTVQMMHQKSSFKMTYVEEISTQILVLPYAGGDLNMVIMLPDEDTDLKMVMSVKAYCYHIKETHRMDKAREVENYDMKDVLQDLGMVDAFEQGRADLSGMSSKKDLCLSTVIHKSFVEVTEEGTEAAAATAVMALGGSAYTKPPPKFCADHPFLFFIQHSKTNGIVFCADFPLHKEVIIHI</sequence>